<reference evidence="4" key="2">
    <citation type="journal article" date="2023" name="Infect Dis Poverty">
        <title>Chromosome-scale genome of the human blood fluke Schistosoma mekongi and its implications for public health.</title>
        <authorList>
            <person name="Zhou M."/>
            <person name="Xu L."/>
            <person name="Xu D."/>
            <person name="Chen W."/>
            <person name="Khan J."/>
            <person name="Hu Y."/>
            <person name="Huang H."/>
            <person name="Wei H."/>
            <person name="Zhang Y."/>
            <person name="Chusongsang P."/>
            <person name="Tanasarnprasert K."/>
            <person name="Hu X."/>
            <person name="Limpanont Y."/>
            <person name="Lv Z."/>
        </authorList>
    </citation>
    <scope>NUCLEOTIDE SEQUENCE</scope>
    <source>
        <strain evidence="4">LV_2022a</strain>
    </source>
</reference>
<comment type="similarity">
    <text evidence="1">Belongs to the SAP18 family.</text>
</comment>
<dbReference type="InterPro" id="IPR010516">
    <property type="entry name" value="SAP18"/>
</dbReference>
<dbReference type="PANTHER" id="PTHR13082:SF0">
    <property type="entry name" value="HISTONE DEACETYLASE COMPLEX SUBUNIT SAP18"/>
    <property type="match status" value="1"/>
</dbReference>
<organism evidence="4 5">
    <name type="scientific">Schistosoma mekongi</name>
    <name type="common">Parasitic worm</name>
    <dbReference type="NCBI Taxonomy" id="38744"/>
    <lineage>
        <taxon>Eukaryota</taxon>
        <taxon>Metazoa</taxon>
        <taxon>Spiralia</taxon>
        <taxon>Lophotrochozoa</taxon>
        <taxon>Platyhelminthes</taxon>
        <taxon>Trematoda</taxon>
        <taxon>Digenea</taxon>
        <taxon>Strigeidida</taxon>
        <taxon>Schistosomatoidea</taxon>
        <taxon>Schistosomatidae</taxon>
        <taxon>Schistosoma</taxon>
    </lineage>
</organism>
<evidence type="ECO:0000256" key="1">
    <source>
        <dbReference type="ARBA" id="ARBA00009143"/>
    </source>
</evidence>
<feature type="region of interest" description="Disordered" evidence="3">
    <location>
        <begin position="173"/>
        <end position="254"/>
    </location>
</feature>
<evidence type="ECO:0000313" key="5">
    <source>
        <dbReference type="Proteomes" id="UP001292079"/>
    </source>
</evidence>
<accession>A0AAE1Z7F8</accession>
<feature type="compositionally biased region" description="Basic and acidic residues" evidence="3">
    <location>
        <begin position="217"/>
        <end position="239"/>
    </location>
</feature>
<comment type="caution">
    <text evidence="4">The sequence shown here is derived from an EMBL/GenBank/DDBJ whole genome shotgun (WGS) entry which is preliminary data.</text>
</comment>
<dbReference type="Proteomes" id="UP001292079">
    <property type="component" value="Unassembled WGS sequence"/>
</dbReference>
<proteinExistence type="inferred from homology"/>
<dbReference type="InterPro" id="IPR042534">
    <property type="entry name" value="SAP18_sf"/>
</dbReference>
<reference evidence="4" key="1">
    <citation type="submission" date="2022-04" db="EMBL/GenBank/DDBJ databases">
        <authorList>
            <person name="Xu L."/>
            <person name="Lv Z."/>
        </authorList>
    </citation>
    <scope>NUCLEOTIDE SEQUENCE</scope>
    <source>
        <strain evidence="4">LV_2022a</strain>
    </source>
</reference>
<protein>
    <recommendedName>
        <fullName evidence="2">18 kDa Sin3-associated polypeptide</fullName>
    </recommendedName>
</protein>
<dbReference type="EMBL" id="JALJAT010000007">
    <property type="protein sequence ID" value="KAK4468244.1"/>
    <property type="molecule type" value="Genomic_DNA"/>
</dbReference>
<sequence>MTEVEFQPREMTALDDSSVNREKTCPLLLRMFCSTKKHNNVLEYSRGRTPMNELQVYTWFGRRAANERFDATLRELASLVKQVNPESRRRGTLFDFALVFPDHRSPVYRMRELGTVCSGSPSDTDRIMLKDVQFTIGDMIDVAITPPLTDAYIPCPKSDSLLPLDSSHRLLKQNPIIRGRRPDEKYREHSSDKNNNPEVEPSKYSRHVNNVNSTSQGREKSEPGKETRSDKKPYEKSSDGRYSYKINGRRVVPY</sequence>
<feature type="compositionally biased region" description="Polar residues" evidence="3">
    <location>
        <begin position="207"/>
        <end position="216"/>
    </location>
</feature>
<feature type="compositionally biased region" description="Basic and acidic residues" evidence="3">
    <location>
        <begin position="180"/>
        <end position="192"/>
    </location>
</feature>
<dbReference type="Pfam" id="PF06487">
    <property type="entry name" value="SAP18"/>
    <property type="match status" value="1"/>
</dbReference>
<dbReference type="AlphaFoldDB" id="A0AAE1Z7F8"/>
<keyword evidence="5" id="KW-1185">Reference proteome</keyword>
<dbReference type="GO" id="GO:0005634">
    <property type="term" value="C:nucleus"/>
    <property type="evidence" value="ECO:0007669"/>
    <property type="project" value="TreeGrafter"/>
</dbReference>
<evidence type="ECO:0000313" key="4">
    <source>
        <dbReference type="EMBL" id="KAK4468244.1"/>
    </source>
</evidence>
<gene>
    <name evidence="4" type="ORF">MN116_008400</name>
</gene>
<name>A0AAE1Z7F8_SCHME</name>
<dbReference type="PANTHER" id="PTHR13082">
    <property type="entry name" value="SAP18"/>
    <property type="match status" value="1"/>
</dbReference>
<evidence type="ECO:0000256" key="2">
    <source>
        <dbReference type="ARBA" id="ARBA00030511"/>
    </source>
</evidence>
<dbReference type="Gene3D" id="3.10.20.550">
    <property type="entry name" value="ASAP complex, SAP18 subunit"/>
    <property type="match status" value="1"/>
</dbReference>
<dbReference type="GO" id="GO:0003714">
    <property type="term" value="F:transcription corepressor activity"/>
    <property type="evidence" value="ECO:0007669"/>
    <property type="project" value="TreeGrafter"/>
</dbReference>
<evidence type="ECO:0000256" key="3">
    <source>
        <dbReference type="SAM" id="MobiDB-lite"/>
    </source>
</evidence>